<feature type="non-terminal residue" evidence="1">
    <location>
        <position position="158"/>
    </location>
</feature>
<proteinExistence type="predicted"/>
<comment type="caution">
    <text evidence="1">The sequence shown here is derived from an EMBL/GenBank/DDBJ whole genome shotgun (WGS) entry which is preliminary data.</text>
</comment>
<gene>
    <name evidence="1" type="ORF">LCGC14_2919780</name>
</gene>
<sequence>MDKKTDDILKSTAALVDAGLDEGEPACVQTCGLCNGSLCEPFRGKAKGYDGIRFTADGFDCSLQVAIDQYSTCSFNCLYCFSNFLSRDPHRKNAYKVGKWPIAALERLLERDREFEDPLQIYRRALWQKNPQTGEHMRVPIQWGALGDPFDNIERNQG</sequence>
<reference evidence="1" key="1">
    <citation type="journal article" date="2015" name="Nature">
        <title>Complex archaea that bridge the gap between prokaryotes and eukaryotes.</title>
        <authorList>
            <person name="Spang A."/>
            <person name="Saw J.H."/>
            <person name="Jorgensen S.L."/>
            <person name="Zaremba-Niedzwiedzka K."/>
            <person name="Martijn J."/>
            <person name="Lind A.E."/>
            <person name="van Eijk R."/>
            <person name="Schleper C."/>
            <person name="Guy L."/>
            <person name="Ettema T.J."/>
        </authorList>
    </citation>
    <scope>NUCLEOTIDE SEQUENCE</scope>
</reference>
<accession>A0A0F8ZWS1</accession>
<organism evidence="1">
    <name type="scientific">marine sediment metagenome</name>
    <dbReference type="NCBI Taxonomy" id="412755"/>
    <lineage>
        <taxon>unclassified sequences</taxon>
        <taxon>metagenomes</taxon>
        <taxon>ecological metagenomes</taxon>
    </lineage>
</organism>
<name>A0A0F8ZWS1_9ZZZZ</name>
<dbReference type="EMBL" id="LAZR01057992">
    <property type="protein sequence ID" value="KKK70859.1"/>
    <property type="molecule type" value="Genomic_DNA"/>
</dbReference>
<dbReference type="AlphaFoldDB" id="A0A0F8ZWS1"/>
<evidence type="ECO:0000313" key="1">
    <source>
        <dbReference type="EMBL" id="KKK70859.1"/>
    </source>
</evidence>
<protein>
    <submittedName>
        <fullName evidence="1">Uncharacterized protein</fullName>
    </submittedName>
</protein>